<dbReference type="PANTHER" id="PTHR13847">
    <property type="entry name" value="SARCOSINE DEHYDROGENASE-RELATED"/>
    <property type="match status" value="1"/>
</dbReference>
<dbReference type="AlphaFoldDB" id="A0A1X6Y885"/>
<evidence type="ECO:0000313" key="3">
    <source>
        <dbReference type="EMBL" id="SLN12904.1"/>
    </source>
</evidence>
<dbReference type="EC" id="1.4.3.-" evidence="3"/>
<evidence type="ECO:0000259" key="2">
    <source>
        <dbReference type="Pfam" id="PF01266"/>
    </source>
</evidence>
<proteinExistence type="predicted"/>
<gene>
    <name evidence="3" type="primary">puuB_1</name>
    <name evidence="3" type="ORF">PSM7751_00248</name>
</gene>
<dbReference type="OrthoDB" id="9806601at2"/>
<dbReference type="InterPro" id="IPR006076">
    <property type="entry name" value="FAD-dep_OxRdtase"/>
</dbReference>
<dbReference type="EMBL" id="FWFN01000001">
    <property type="protein sequence ID" value="SLN12904.1"/>
    <property type="molecule type" value="Genomic_DNA"/>
</dbReference>
<dbReference type="GO" id="GO:0016491">
    <property type="term" value="F:oxidoreductase activity"/>
    <property type="evidence" value="ECO:0007669"/>
    <property type="project" value="UniProtKB-KW"/>
</dbReference>
<dbReference type="Gene3D" id="3.50.50.60">
    <property type="entry name" value="FAD/NAD(P)-binding domain"/>
    <property type="match status" value="1"/>
</dbReference>
<organism evidence="3 4">
    <name type="scientific">Pseudooceanicola marinus</name>
    <dbReference type="NCBI Taxonomy" id="396013"/>
    <lineage>
        <taxon>Bacteria</taxon>
        <taxon>Pseudomonadati</taxon>
        <taxon>Pseudomonadota</taxon>
        <taxon>Alphaproteobacteria</taxon>
        <taxon>Rhodobacterales</taxon>
        <taxon>Paracoccaceae</taxon>
        <taxon>Pseudooceanicola</taxon>
    </lineage>
</organism>
<evidence type="ECO:0000313" key="4">
    <source>
        <dbReference type="Proteomes" id="UP000193963"/>
    </source>
</evidence>
<keyword evidence="1 3" id="KW-0560">Oxidoreductase</keyword>
<dbReference type="Gene3D" id="3.30.9.10">
    <property type="entry name" value="D-Amino Acid Oxidase, subunit A, domain 2"/>
    <property type="match status" value="1"/>
</dbReference>
<dbReference type="SUPFAM" id="SSF51905">
    <property type="entry name" value="FAD/NAD(P)-binding domain"/>
    <property type="match status" value="1"/>
</dbReference>
<dbReference type="Pfam" id="PF01266">
    <property type="entry name" value="DAO"/>
    <property type="match status" value="1"/>
</dbReference>
<dbReference type="RefSeq" id="WP_085886171.1">
    <property type="nucleotide sequence ID" value="NZ_FWFN01000001.1"/>
</dbReference>
<dbReference type="InterPro" id="IPR036188">
    <property type="entry name" value="FAD/NAD-bd_sf"/>
</dbReference>
<dbReference type="Proteomes" id="UP000193963">
    <property type="component" value="Unassembled WGS sequence"/>
</dbReference>
<reference evidence="3 4" key="1">
    <citation type="submission" date="2017-03" db="EMBL/GenBank/DDBJ databases">
        <authorList>
            <person name="Afonso C.L."/>
            <person name="Miller P.J."/>
            <person name="Scott M.A."/>
            <person name="Spackman E."/>
            <person name="Goraichik I."/>
            <person name="Dimitrov K.M."/>
            <person name="Suarez D.L."/>
            <person name="Swayne D.E."/>
        </authorList>
    </citation>
    <scope>NUCLEOTIDE SEQUENCE [LARGE SCALE GENOMIC DNA]</scope>
    <source>
        <strain evidence="3 4">CECT 7751</strain>
    </source>
</reference>
<protein>
    <submittedName>
        <fullName evidence="3">Gamma-glutamylputrescine oxidoreductase</fullName>
        <ecNumber evidence="3">1.4.3.-</ecNumber>
    </submittedName>
</protein>
<sequence length="436" mass="46626">MDILTINDRPGQYPASWYAATAEAPGPFPPAEGEIRAEVCVVGGGFSGLSAALHLARQGLSVVLIEANRLGGGASGRNGGQVGTGQRVEQPELENLVGEDRARGLWQLGLDSVDLVRDLIAESGEDCQLAPGILHADHRARYTPHTRAFVDHLRDRYDYDKIRFLDREAVQGQVGSPGYVSGALDMGGFHVHPLRYAFALARLAQAAGVTLYEGSRMTGLTPGTGGRPARVTTDHATITADHVILGLNGYHNNIAAPLAQRVMPINNFIAVTEPLGEAAAKALIANNHAVADSRFVINYFRLSPDRRMVFGGGESYGYRFPADIAAKVRGPMLQVFPQLKEARIDYAWGGTLGITMSRLPHFDRLGQNVLSVAGFSGHGVAMATLAGRMAAQAVAGQAGQFDLMAGLPTAPFPGGKRLRSPLLALAMLWYAMRDRL</sequence>
<dbReference type="GO" id="GO:0005737">
    <property type="term" value="C:cytoplasm"/>
    <property type="evidence" value="ECO:0007669"/>
    <property type="project" value="TreeGrafter"/>
</dbReference>
<evidence type="ECO:0000256" key="1">
    <source>
        <dbReference type="ARBA" id="ARBA00023002"/>
    </source>
</evidence>
<dbReference type="PANTHER" id="PTHR13847:SF281">
    <property type="entry name" value="FAD DEPENDENT OXIDOREDUCTASE DOMAIN-CONTAINING PROTEIN"/>
    <property type="match status" value="1"/>
</dbReference>
<feature type="domain" description="FAD dependent oxidoreductase" evidence="2">
    <location>
        <begin position="39"/>
        <end position="392"/>
    </location>
</feature>
<name>A0A1X6Y885_9RHOB</name>
<accession>A0A1X6Y885</accession>
<keyword evidence="4" id="KW-1185">Reference proteome</keyword>